<dbReference type="EC" id="1.3.1.76" evidence="2"/>
<keyword evidence="8" id="KW-1185">Reference proteome</keyword>
<dbReference type="Proteomes" id="UP001306950">
    <property type="component" value="Unassembled WGS sequence"/>
</dbReference>
<organism evidence="7 8">
    <name type="scientific">Paenibacillus haidiansis</name>
    <dbReference type="NCBI Taxonomy" id="1574488"/>
    <lineage>
        <taxon>Bacteria</taxon>
        <taxon>Bacillati</taxon>
        <taxon>Bacillota</taxon>
        <taxon>Bacilli</taxon>
        <taxon>Bacillales</taxon>
        <taxon>Paenibacillaceae</taxon>
        <taxon>Paenibacillus</taxon>
    </lineage>
</organism>
<dbReference type="Gene3D" id="1.10.8.610">
    <property type="entry name" value="SirC, precorrin-2 dehydrogenase, C-terminal helical domain-like"/>
    <property type="match status" value="1"/>
</dbReference>
<dbReference type="PANTHER" id="PTHR35330">
    <property type="entry name" value="SIROHEME BIOSYNTHESIS PROTEIN MET8"/>
    <property type="match status" value="1"/>
</dbReference>
<dbReference type="Gene3D" id="3.40.50.720">
    <property type="entry name" value="NAD(P)-binding Rossmann-like Domain"/>
    <property type="match status" value="1"/>
</dbReference>
<dbReference type="SUPFAM" id="SSF51735">
    <property type="entry name" value="NAD(P)-binding Rossmann-fold domains"/>
    <property type="match status" value="1"/>
</dbReference>
<comment type="caution">
    <text evidence="7">The sequence shown here is derived from an EMBL/GenBank/DDBJ whole genome shotgun (WGS) entry which is preliminary data.</text>
</comment>
<dbReference type="SUPFAM" id="SSF75615">
    <property type="entry name" value="Siroheme synthase middle domains-like"/>
    <property type="match status" value="1"/>
</dbReference>
<gene>
    <name evidence="7" type="ORF">V3851_19430</name>
</gene>
<sequence>MKLPYYVPVMLNLNGRRCVIVGGGAVAERKAVSLIEAGAEVVMICPAVTTGLQRLHAEKRIVWERRPYENGDLRGAFLVYAATDRPEVNDAVIKEAADHGIPANHAGEGSRGSFITPSVMRRGSLIVAVSASGAGPGATRELCREIEESFGDDYETYIDFLSFARSGIKARVQDKQLRARLFRALSELDILASIREGRFRPWSEDELIAWMKTAGGMNLE</sequence>
<name>A0ABU7VW57_9BACL</name>
<evidence type="ECO:0000256" key="6">
    <source>
        <dbReference type="ARBA" id="ARBA00047561"/>
    </source>
</evidence>
<evidence type="ECO:0000313" key="8">
    <source>
        <dbReference type="Proteomes" id="UP001306950"/>
    </source>
</evidence>
<accession>A0ABU7VW57</accession>
<keyword evidence="4" id="KW-0520">NAD</keyword>
<dbReference type="PANTHER" id="PTHR35330:SF1">
    <property type="entry name" value="SIROHEME BIOSYNTHESIS PROTEIN MET8"/>
    <property type="match status" value="1"/>
</dbReference>
<keyword evidence="3" id="KW-0560">Oxidoreductase</keyword>
<dbReference type="InterPro" id="IPR042518">
    <property type="entry name" value="SirC_C"/>
</dbReference>
<dbReference type="InterPro" id="IPR006367">
    <property type="entry name" value="Sirohaem_synthase_N"/>
</dbReference>
<protein>
    <recommendedName>
        <fullName evidence="2">precorrin-2 dehydrogenase</fullName>
        <ecNumber evidence="2">1.3.1.76</ecNumber>
    </recommendedName>
</protein>
<evidence type="ECO:0000313" key="7">
    <source>
        <dbReference type="EMBL" id="MEF2968005.1"/>
    </source>
</evidence>
<comment type="catalytic activity">
    <reaction evidence="6">
        <text>precorrin-2 + NAD(+) = sirohydrochlorin + NADH + 2 H(+)</text>
        <dbReference type="Rhea" id="RHEA:15613"/>
        <dbReference type="ChEBI" id="CHEBI:15378"/>
        <dbReference type="ChEBI" id="CHEBI:57540"/>
        <dbReference type="ChEBI" id="CHEBI:57945"/>
        <dbReference type="ChEBI" id="CHEBI:58351"/>
        <dbReference type="ChEBI" id="CHEBI:58827"/>
        <dbReference type="EC" id="1.3.1.76"/>
    </reaction>
</comment>
<evidence type="ECO:0000256" key="2">
    <source>
        <dbReference type="ARBA" id="ARBA00012400"/>
    </source>
</evidence>
<comment type="pathway">
    <text evidence="1">Porphyrin-containing compound metabolism; siroheme biosynthesis; sirohydrochlorin from precorrin-2: step 1/1.</text>
</comment>
<evidence type="ECO:0000256" key="5">
    <source>
        <dbReference type="ARBA" id="ARBA00023244"/>
    </source>
</evidence>
<dbReference type="RefSeq" id="WP_331848213.1">
    <property type="nucleotide sequence ID" value="NZ_JAZHPZ010000011.1"/>
</dbReference>
<dbReference type="EMBL" id="JAZHPZ010000011">
    <property type="protein sequence ID" value="MEF2968005.1"/>
    <property type="molecule type" value="Genomic_DNA"/>
</dbReference>
<proteinExistence type="predicted"/>
<evidence type="ECO:0000256" key="3">
    <source>
        <dbReference type="ARBA" id="ARBA00023002"/>
    </source>
</evidence>
<evidence type="ECO:0000256" key="4">
    <source>
        <dbReference type="ARBA" id="ARBA00023027"/>
    </source>
</evidence>
<keyword evidence="5" id="KW-0627">Porphyrin biosynthesis</keyword>
<dbReference type="InterPro" id="IPR028161">
    <property type="entry name" value="Met8-like"/>
</dbReference>
<dbReference type="InterPro" id="IPR036291">
    <property type="entry name" value="NAD(P)-bd_dom_sf"/>
</dbReference>
<evidence type="ECO:0000256" key="1">
    <source>
        <dbReference type="ARBA" id="ARBA00005010"/>
    </source>
</evidence>
<dbReference type="NCBIfam" id="TIGR01470">
    <property type="entry name" value="cysG_Nterm"/>
    <property type="match status" value="1"/>
</dbReference>
<dbReference type="Pfam" id="PF13241">
    <property type="entry name" value="NAD_binding_7"/>
    <property type="match status" value="1"/>
</dbReference>
<reference evidence="7 8" key="1">
    <citation type="submission" date="2024-02" db="EMBL/GenBank/DDBJ databases">
        <title>A nitrogen-fixing paenibacillus bacterium.</title>
        <authorList>
            <person name="Zhang W.L."/>
            <person name="Chen S.F."/>
        </authorList>
    </citation>
    <scope>NUCLEOTIDE SEQUENCE [LARGE SCALE GENOMIC DNA]</scope>
    <source>
        <strain evidence="7 8">M1</strain>
    </source>
</reference>